<accession>A0AAV9BK92</accession>
<sequence>MDSRKDGPRTVAEGRWKQVMLRSKMDQVDGIPRLSLEFSEPPPDGKGGVGVPPNIHSFLVFHIFPKHDTKNSLPQISSPEAVPMINAKHFIPTVALP</sequence>
<gene>
    <name evidence="1" type="ORF">QJS04_geneDACA001508</name>
</gene>
<dbReference type="Proteomes" id="UP001179952">
    <property type="component" value="Unassembled WGS sequence"/>
</dbReference>
<evidence type="ECO:0000313" key="2">
    <source>
        <dbReference type="Proteomes" id="UP001179952"/>
    </source>
</evidence>
<name>A0AAV9BK92_ACOGR</name>
<reference evidence="1" key="2">
    <citation type="submission" date="2023-06" db="EMBL/GenBank/DDBJ databases">
        <authorList>
            <person name="Ma L."/>
            <person name="Liu K.-W."/>
            <person name="Li Z."/>
            <person name="Hsiao Y.-Y."/>
            <person name="Qi Y."/>
            <person name="Fu T."/>
            <person name="Tang G."/>
            <person name="Zhang D."/>
            <person name="Sun W.-H."/>
            <person name="Liu D.-K."/>
            <person name="Li Y."/>
            <person name="Chen G.-Z."/>
            <person name="Liu X.-D."/>
            <person name="Liao X.-Y."/>
            <person name="Jiang Y.-T."/>
            <person name="Yu X."/>
            <person name="Hao Y."/>
            <person name="Huang J."/>
            <person name="Zhao X.-W."/>
            <person name="Ke S."/>
            <person name="Chen Y.-Y."/>
            <person name="Wu W.-L."/>
            <person name="Hsu J.-L."/>
            <person name="Lin Y.-F."/>
            <person name="Huang M.-D."/>
            <person name="Li C.-Y."/>
            <person name="Huang L."/>
            <person name="Wang Z.-W."/>
            <person name="Zhao X."/>
            <person name="Zhong W.-Y."/>
            <person name="Peng D.-H."/>
            <person name="Ahmad S."/>
            <person name="Lan S."/>
            <person name="Zhang J.-S."/>
            <person name="Tsai W.-C."/>
            <person name="Van De Peer Y."/>
            <person name="Liu Z.-J."/>
        </authorList>
    </citation>
    <scope>NUCLEOTIDE SEQUENCE</scope>
    <source>
        <strain evidence="1">SCP</strain>
        <tissue evidence="1">Leaves</tissue>
    </source>
</reference>
<protein>
    <submittedName>
        <fullName evidence="1">Uncharacterized protein</fullName>
    </submittedName>
</protein>
<proteinExistence type="predicted"/>
<evidence type="ECO:0000313" key="1">
    <source>
        <dbReference type="EMBL" id="KAK1276812.1"/>
    </source>
</evidence>
<keyword evidence="2" id="KW-1185">Reference proteome</keyword>
<comment type="caution">
    <text evidence="1">The sequence shown here is derived from an EMBL/GenBank/DDBJ whole genome shotgun (WGS) entry which is preliminary data.</text>
</comment>
<dbReference type="AlphaFoldDB" id="A0AAV9BK92"/>
<organism evidence="1 2">
    <name type="scientific">Acorus gramineus</name>
    <name type="common">Dwarf sweet flag</name>
    <dbReference type="NCBI Taxonomy" id="55184"/>
    <lineage>
        <taxon>Eukaryota</taxon>
        <taxon>Viridiplantae</taxon>
        <taxon>Streptophyta</taxon>
        <taxon>Embryophyta</taxon>
        <taxon>Tracheophyta</taxon>
        <taxon>Spermatophyta</taxon>
        <taxon>Magnoliopsida</taxon>
        <taxon>Liliopsida</taxon>
        <taxon>Acoraceae</taxon>
        <taxon>Acorus</taxon>
    </lineage>
</organism>
<reference evidence="1" key="1">
    <citation type="journal article" date="2023" name="Nat. Commun.">
        <title>Diploid and tetraploid genomes of Acorus and the evolution of monocots.</title>
        <authorList>
            <person name="Ma L."/>
            <person name="Liu K.W."/>
            <person name="Li Z."/>
            <person name="Hsiao Y.Y."/>
            <person name="Qi Y."/>
            <person name="Fu T."/>
            <person name="Tang G.D."/>
            <person name="Zhang D."/>
            <person name="Sun W.H."/>
            <person name="Liu D.K."/>
            <person name="Li Y."/>
            <person name="Chen G.Z."/>
            <person name="Liu X.D."/>
            <person name="Liao X.Y."/>
            <person name="Jiang Y.T."/>
            <person name="Yu X."/>
            <person name="Hao Y."/>
            <person name="Huang J."/>
            <person name="Zhao X.W."/>
            <person name="Ke S."/>
            <person name="Chen Y.Y."/>
            <person name="Wu W.L."/>
            <person name="Hsu J.L."/>
            <person name="Lin Y.F."/>
            <person name="Huang M.D."/>
            <person name="Li C.Y."/>
            <person name="Huang L."/>
            <person name="Wang Z.W."/>
            <person name="Zhao X."/>
            <person name="Zhong W.Y."/>
            <person name="Peng D.H."/>
            <person name="Ahmad S."/>
            <person name="Lan S."/>
            <person name="Zhang J.S."/>
            <person name="Tsai W.C."/>
            <person name="Van de Peer Y."/>
            <person name="Liu Z.J."/>
        </authorList>
    </citation>
    <scope>NUCLEOTIDE SEQUENCE</scope>
    <source>
        <strain evidence="1">SCP</strain>
    </source>
</reference>
<dbReference type="EMBL" id="JAUJYN010000003">
    <property type="protein sequence ID" value="KAK1276812.1"/>
    <property type="molecule type" value="Genomic_DNA"/>
</dbReference>